<comment type="caution">
    <text evidence="1">The sequence shown here is derived from an EMBL/GenBank/DDBJ whole genome shotgun (WGS) entry which is preliminary data.</text>
</comment>
<dbReference type="RefSeq" id="XP_036635431.1">
    <property type="nucleotide sequence ID" value="XM_036773958.1"/>
</dbReference>
<sequence>MEANRAKSRRSYRRHKLSIGAKKVVRYRAETRGHNRLIPGASRRRGPLGLDPETIPEWLALVQQVSDKFQAVTKPSTRAYVERLYQRYAISRRKDILSDAVLEFTGLQKTIQRCEAGLLQLVGVANEYRAAESVGKQVHEALQCVDDIICNSLCGYSEVVDMYRASQLMFQSLE</sequence>
<dbReference type="GeneID" id="59374192"/>
<protein>
    <submittedName>
        <fullName evidence="1">Uncharacterized protein</fullName>
    </submittedName>
</protein>
<organism evidence="1 2">
    <name type="scientific">Pleurotus ostreatus</name>
    <name type="common">Oyster mushroom</name>
    <name type="synonym">White-rot fungus</name>
    <dbReference type="NCBI Taxonomy" id="5322"/>
    <lineage>
        <taxon>Eukaryota</taxon>
        <taxon>Fungi</taxon>
        <taxon>Dikarya</taxon>
        <taxon>Basidiomycota</taxon>
        <taxon>Agaricomycotina</taxon>
        <taxon>Agaricomycetes</taxon>
        <taxon>Agaricomycetidae</taxon>
        <taxon>Agaricales</taxon>
        <taxon>Pleurotineae</taxon>
        <taxon>Pleurotaceae</taxon>
        <taxon>Pleurotus</taxon>
    </lineage>
</organism>
<proteinExistence type="predicted"/>
<gene>
    <name evidence="1" type="ORF">PC9H_004374</name>
</gene>
<dbReference type="AlphaFoldDB" id="A0A8H7A2Q7"/>
<dbReference type="EMBL" id="JACETU010000002">
    <property type="protein sequence ID" value="KAF7437532.1"/>
    <property type="molecule type" value="Genomic_DNA"/>
</dbReference>
<accession>A0A8H7A2Q7</accession>
<name>A0A8H7A2Q7_PLEOS</name>
<evidence type="ECO:0000313" key="1">
    <source>
        <dbReference type="EMBL" id="KAF7437532.1"/>
    </source>
</evidence>
<reference evidence="1" key="1">
    <citation type="submission" date="2019-07" db="EMBL/GenBank/DDBJ databases">
        <authorList>
            <person name="Palmer J.M."/>
        </authorList>
    </citation>
    <scope>NUCLEOTIDE SEQUENCE</scope>
    <source>
        <strain evidence="1">PC9</strain>
    </source>
</reference>
<evidence type="ECO:0000313" key="2">
    <source>
        <dbReference type="Proteomes" id="UP000623687"/>
    </source>
</evidence>
<dbReference type="OrthoDB" id="2654423at2759"/>
<keyword evidence="2" id="KW-1185">Reference proteome</keyword>
<dbReference type="VEuPathDB" id="FungiDB:PC9H_004374"/>
<dbReference type="Proteomes" id="UP000623687">
    <property type="component" value="Unassembled WGS sequence"/>
</dbReference>